<feature type="region of interest" description="Disordered" evidence="1">
    <location>
        <begin position="1"/>
        <end position="45"/>
    </location>
</feature>
<sequence length="74" mass="8279">MSGYSSEPETSSRTIIGPRDTRRGELPLKSRQTSRNRRCNSSRLPSTRSLALKTLRRVVSCVLQAVEGDSLEED</sequence>
<reference evidence="2" key="1">
    <citation type="journal article" date="2020" name="G3 (Bethesda)">
        <title>High-Quality Assemblies for Three Invasive Social Wasps from the &lt;i&gt;Vespula&lt;/i&gt; Genus.</title>
        <authorList>
            <person name="Harrop T.W.R."/>
            <person name="Guhlin J."/>
            <person name="McLaughlin G.M."/>
            <person name="Permina E."/>
            <person name="Stockwell P."/>
            <person name="Gilligan J."/>
            <person name="Le Lec M.F."/>
            <person name="Gruber M.A.M."/>
            <person name="Quinn O."/>
            <person name="Lovegrove M."/>
            <person name="Duncan E.J."/>
            <person name="Remnant E.J."/>
            <person name="Van Eeckhoven J."/>
            <person name="Graham B."/>
            <person name="Knapp R.A."/>
            <person name="Langford K.W."/>
            <person name="Kronenberg Z."/>
            <person name="Press M.O."/>
            <person name="Eacker S.M."/>
            <person name="Wilson-Rankin E.E."/>
            <person name="Purcell J."/>
            <person name="Lester P.J."/>
            <person name="Dearden P.K."/>
        </authorList>
    </citation>
    <scope>NUCLEOTIDE SEQUENCE</scope>
    <source>
        <strain evidence="2">Volc-1</strain>
    </source>
</reference>
<feature type="compositionally biased region" description="Polar residues" evidence="1">
    <location>
        <begin position="1"/>
        <end position="14"/>
    </location>
</feature>
<gene>
    <name evidence="2" type="ORF">H0235_017048</name>
</gene>
<feature type="compositionally biased region" description="Basic and acidic residues" evidence="1">
    <location>
        <begin position="19"/>
        <end position="28"/>
    </location>
</feature>
<evidence type="ECO:0000256" key="1">
    <source>
        <dbReference type="SAM" id="MobiDB-lite"/>
    </source>
</evidence>
<dbReference type="EMBL" id="JACSDY010000021">
    <property type="protein sequence ID" value="KAF7394453.1"/>
    <property type="molecule type" value="Genomic_DNA"/>
</dbReference>
<organism evidence="2 3">
    <name type="scientific">Vespula pensylvanica</name>
    <name type="common">Western yellow jacket</name>
    <name type="synonym">Wasp</name>
    <dbReference type="NCBI Taxonomy" id="30213"/>
    <lineage>
        <taxon>Eukaryota</taxon>
        <taxon>Metazoa</taxon>
        <taxon>Ecdysozoa</taxon>
        <taxon>Arthropoda</taxon>
        <taxon>Hexapoda</taxon>
        <taxon>Insecta</taxon>
        <taxon>Pterygota</taxon>
        <taxon>Neoptera</taxon>
        <taxon>Endopterygota</taxon>
        <taxon>Hymenoptera</taxon>
        <taxon>Apocrita</taxon>
        <taxon>Aculeata</taxon>
        <taxon>Vespoidea</taxon>
        <taxon>Vespidae</taxon>
        <taxon>Vespinae</taxon>
        <taxon>Vespula</taxon>
    </lineage>
</organism>
<proteinExistence type="predicted"/>
<dbReference type="AlphaFoldDB" id="A0A834JTB3"/>
<evidence type="ECO:0000313" key="3">
    <source>
        <dbReference type="Proteomes" id="UP000600918"/>
    </source>
</evidence>
<comment type="caution">
    <text evidence="2">The sequence shown here is derived from an EMBL/GenBank/DDBJ whole genome shotgun (WGS) entry which is preliminary data.</text>
</comment>
<name>A0A834JTB3_VESPE</name>
<keyword evidence="3" id="KW-1185">Reference proteome</keyword>
<evidence type="ECO:0000313" key="2">
    <source>
        <dbReference type="EMBL" id="KAF7394453.1"/>
    </source>
</evidence>
<accession>A0A834JTB3</accession>
<protein>
    <submittedName>
        <fullName evidence="2">Uncharacterized protein</fullName>
    </submittedName>
</protein>
<dbReference type="Proteomes" id="UP000600918">
    <property type="component" value="Unassembled WGS sequence"/>
</dbReference>